<keyword evidence="1" id="KW-0812">Transmembrane</keyword>
<gene>
    <name evidence="2" type="ORF">PFTANZ_02803</name>
</gene>
<keyword evidence="1" id="KW-0472">Membrane</keyword>
<dbReference type="Proteomes" id="UP000030708">
    <property type="component" value="Unassembled WGS sequence"/>
</dbReference>
<name>A0A024W737_PLAFA</name>
<reference evidence="2 3" key="2">
    <citation type="submission" date="2013-02" db="EMBL/GenBank/DDBJ databases">
        <title>The Genome Sequence of Plasmodium falciparum Tanzania (2000708).</title>
        <authorList>
            <consortium name="The Broad Institute Genome Sequencing Platform"/>
            <consortium name="The Broad Institute Genome Sequencing Center for Infectious Disease"/>
            <person name="Neafsey D."/>
            <person name="Cheeseman I."/>
            <person name="Volkman S."/>
            <person name="Adams J."/>
            <person name="Walker B."/>
            <person name="Young S.K."/>
            <person name="Zeng Q."/>
            <person name="Gargeya S."/>
            <person name="Fitzgerald M."/>
            <person name="Haas B."/>
            <person name="Abouelleil A."/>
            <person name="Alvarado L."/>
            <person name="Arachchi H.M."/>
            <person name="Berlin A.M."/>
            <person name="Chapman S.B."/>
            <person name="Dewar J."/>
            <person name="Goldberg J."/>
            <person name="Griggs A."/>
            <person name="Gujja S."/>
            <person name="Hansen M."/>
            <person name="Howarth C."/>
            <person name="Imamovic A."/>
            <person name="Larimer J."/>
            <person name="McCowan C."/>
            <person name="Murphy C."/>
            <person name="Neiman D."/>
            <person name="Pearson M."/>
            <person name="Priest M."/>
            <person name="Roberts A."/>
            <person name="Saif S."/>
            <person name="Shea T."/>
            <person name="Sisk P."/>
            <person name="Sykes S."/>
            <person name="Wortman J."/>
            <person name="Nusbaum C."/>
            <person name="Birren B."/>
        </authorList>
    </citation>
    <scope>NUCLEOTIDE SEQUENCE [LARGE SCALE GENOMIC DNA]</scope>
    <source>
        <strain evidence="3">Tanzania (2000708)</strain>
    </source>
</reference>
<dbReference type="AlphaFoldDB" id="A0A024W737"/>
<evidence type="ECO:0000313" key="3">
    <source>
        <dbReference type="Proteomes" id="UP000030708"/>
    </source>
</evidence>
<feature type="transmembrane region" description="Helical" evidence="1">
    <location>
        <begin position="40"/>
        <end position="60"/>
    </location>
</feature>
<evidence type="ECO:0000313" key="2">
    <source>
        <dbReference type="EMBL" id="ETW36502.1"/>
    </source>
</evidence>
<proteinExistence type="predicted"/>
<accession>A0A024W737</accession>
<reference evidence="2 3" key="1">
    <citation type="submission" date="2013-02" db="EMBL/GenBank/DDBJ databases">
        <title>The Genome Annotation of Plasmodium falciparum Tanzania (2000708).</title>
        <authorList>
            <consortium name="The Broad Institute Genome Sequencing Platform"/>
            <consortium name="The Broad Institute Genome Sequencing Center for Infectious Disease"/>
            <person name="Neafsey D."/>
            <person name="Hoffman S."/>
            <person name="Volkman S."/>
            <person name="Rosenthal P."/>
            <person name="Walker B."/>
            <person name="Young S.K."/>
            <person name="Zeng Q."/>
            <person name="Gargeya S."/>
            <person name="Fitzgerald M."/>
            <person name="Haas B."/>
            <person name="Abouelleil A."/>
            <person name="Allen A.W."/>
            <person name="Alvarado L."/>
            <person name="Arachchi H.M."/>
            <person name="Berlin A.M."/>
            <person name="Chapman S.B."/>
            <person name="Gainer-Dewar J."/>
            <person name="Goldberg J."/>
            <person name="Griggs A."/>
            <person name="Gujja S."/>
            <person name="Hansen M."/>
            <person name="Howarth C."/>
            <person name="Imamovic A."/>
            <person name="Ireland A."/>
            <person name="Larimer J."/>
            <person name="McCowan C."/>
            <person name="Murphy C."/>
            <person name="Pearson M."/>
            <person name="Poon T.W."/>
            <person name="Priest M."/>
            <person name="Roberts A."/>
            <person name="Saif S."/>
            <person name="Shea T."/>
            <person name="Sisk P."/>
            <person name="Sykes S."/>
            <person name="Wortman J."/>
            <person name="Nusbaum C."/>
            <person name="Birren B."/>
        </authorList>
    </citation>
    <scope>NUCLEOTIDE SEQUENCE [LARGE SCALE GENOMIC DNA]</scope>
    <source>
        <strain evidence="3">Tanzania (2000708)</strain>
    </source>
</reference>
<sequence length="77" mass="9347">MKTNMQVYKKYIYILYLFLNIRHMIFLKNLVLYNEYKKKITFNLLAAIFIFDLTQVTFFCKLITHSGIPPTSEFRKN</sequence>
<protein>
    <submittedName>
        <fullName evidence="2">Uncharacterized protein</fullName>
    </submittedName>
</protein>
<evidence type="ECO:0000256" key="1">
    <source>
        <dbReference type="SAM" id="Phobius"/>
    </source>
</evidence>
<organism evidence="2 3">
    <name type="scientific">Plasmodium falciparum Tanzania</name>
    <name type="common">2000708</name>
    <dbReference type="NCBI Taxonomy" id="1036725"/>
    <lineage>
        <taxon>Eukaryota</taxon>
        <taxon>Sar</taxon>
        <taxon>Alveolata</taxon>
        <taxon>Apicomplexa</taxon>
        <taxon>Aconoidasida</taxon>
        <taxon>Haemosporida</taxon>
        <taxon>Plasmodiidae</taxon>
        <taxon>Plasmodium</taxon>
        <taxon>Plasmodium (Laverania)</taxon>
    </lineage>
</organism>
<dbReference type="EMBL" id="KI926413">
    <property type="protein sequence ID" value="ETW36502.1"/>
    <property type="molecule type" value="Genomic_DNA"/>
</dbReference>
<keyword evidence="1" id="KW-1133">Transmembrane helix</keyword>
<feature type="transmembrane region" description="Helical" evidence="1">
    <location>
        <begin position="12"/>
        <end position="34"/>
    </location>
</feature>